<dbReference type="Pfam" id="PF01835">
    <property type="entry name" value="MG2"/>
    <property type="match status" value="1"/>
</dbReference>
<sequence length="1442" mass="162267">MRAAVFLWTLALLSLPASVISNAHYMVIFPAFIHHGNTEKVCILIRSLPETVHLSVTLELQAKNHTLVDKDVLQPGTFECFDFQVPSFSPEGTTAAGYEEAVGYVHVLIQKDDNVRYKGQKKVLVENAYPKNIAETEKPFYKPGETVRFRIVRLDEELKAINKPILVVQLLTPSEDLIGQWLNVTSHHGIADLSFPLASEAELGRYSIKVEGKSVKTFEVWEYELNKFEVLFVVPSVVTTSEENFCVTVCGKYTYGKPVRGNVKLTVERDRSFMFEDADTEPLTMMNRDYKGQTNKTGCTTFTIEGTDVHLHQKGFNNFISLFAELEEEGTGLTNVAMETIPVAVKEITVKMLIPNRFYKKGFPFTGKIIGAILAKPIQNQTIYLTVDVDDEQTHMPFITDENGIVDFSLDTTNWKDTLVSLWARYSLENATQLETVQRLDNEDLAWLKPFYSESNSFLEIQFVEESLSCDKDNEILVDYIIDRKEIDPEADHIDFYFLVIVKGRIISSGQKQVPVGKDDTLKGTFSLSLSAGPEMAPTARLLLYAVFTDGEVVADLEVFQVDECFNHKVTLDFSEEEELPGSKVNVEVAAAPGALCSIHAVDKSVLLNKDEMLTAENVFDPHLPPDFDIIGGRGFPYRLEDFEPYPCLAPQKQKRSVKEAPWYQAEADVYSLLKQLKMKVLTNTEVKKPVSCDLPPRVITPLSGFGEKGAPYHESNVIEEESQHLDSKKKRDKKKGKPRTHFPESWIWDLVPVNEEGKASYPATVPDTITEWNANAFCVADIGFGLSEITTFRVFQPFFVDLTLPYSVVRGETFQLKATVFNYLKDCIQVRVNLESQEAEVNTCPTCQYTICLCADEAKTFSWNVTATQLGEVKFSITAEAEKTQELCGNKISVIPPRGQSDTVIKSLLVKPEGVPEEKTYNAFLCSSGDTKTEDISLQLPEDVVKDSGRARVSVIGDILGLTTNNIDQLVNLPIGCGEQNMIKFAPNIFVLQYLEHTKRVTPEFKENVIEFMKSGYQRELLYKHDDGSYSTFGKRDTEGNTWLTALVAKTFHHAKPYIYVEEKYIEDAVHWLEKHQLPNGCFQSVGRIFNNALKGDVDDELSLASYVTASLLEINLQNKVVDDALLCLKRNLSSMNFFTKALSAYAFTLAGDTETRQQLLAELDEEGLEHISVESTAFVILAYLSRPAVSPDDISHVSDLAKRLSLWQSKTGGYGSTQTTMLSTQALAKYAALTYHEIEDLRVVMKSDKGFQHEFHVDKKNQMVLQQTSLPAVPGQYHVEVSGNGCAYVQTVLQYNSPPPKPEAFALSTETSPEECNEESRKHFVLNVEVSYTGHRQTSNMALIEVNLLSGYVPEKKIVKTLLMLNLVKKVEFDNDKIILYLDQLDSNVQRYNFTMKQENEVSDLKPATVKVYDYYQPEDNAIAEYNAPCSTESTTKDQQ</sequence>
<dbReference type="GO" id="GO:0005615">
    <property type="term" value="C:extracellular space"/>
    <property type="evidence" value="ECO:0007669"/>
    <property type="project" value="InterPro"/>
</dbReference>
<evidence type="ECO:0000259" key="9">
    <source>
        <dbReference type="SMART" id="SM01359"/>
    </source>
</evidence>
<dbReference type="SMART" id="SM01419">
    <property type="entry name" value="Thiol-ester_cl"/>
    <property type="match status" value="1"/>
</dbReference>
<evidence type="ECO:0000256" key="8">
    <source>
        <dbReference type="SAM" id="SignalP"/>
    </source>
</evidence>
<feature type="domain" description="Alpha-macroglobulin receptor-binding" evidence="11">
    <location>
        <begin position="1341"/>
        <end position="1428"/>
    </location>
</feature>
<dbReference type="InParanoid" id="G1KQX8"/>
<dbReference type="Pfam" id="PF07677">
    <property type="entry name" value="A2M_recep"/>
    <property type="match status" value="1"/>
</dbReference>
<dbReference type="Gene3D" id="2.60.40.1940">
    <property type="match status" value="1"/>
</dbReference>
<dbReference type="InterPro" id="IPR014756">
    <property type="entry name" value="Ig_E-set"/>
</dbReference>
<dbReference type="InterPro" id="IPR040839">
    <property type="entry name" value="MG4"/>
</dbReference>
<dbReference type="Ensembl" id="ENSACAT00000015332.4">
    <property type="protein sequence ID" value="ENSACAP00000015028.4"/>
    <property type="gene ID" value="ENSACAG00000015139.4"/>
</dbReference>
<proteinExistence type="inferred from homology"/>
<dbReference type="InterPro" id="IPR047565">
    <property type="entry name" value="Alpha-macroglob_thiol-ester_cl"/>
</dbReference>
<keyword evidence="5" id="KW-0722">Serine protease inhibitor</keyword>
<dbReference type="GO" id="GO:0004867">
    <property type="term" value="F:serine-type endopeptidase inhibitor activity"/>
    <property type="evidence" value="ECO:0007669"/>
    <property type="project" value="UniProtKB-KW"/>
</dbReference>
<evidence type="ECO:0000256" key="5">
    <source>
        <dbReference type="ARBA" id="ARBA00022900"/>
    </source>
</evidence>
<keyword evidence="3" id="KW-0964">Secreted</keyword>
<evidence type="ECO:0000256" key="3">
    <source>
        <dbReference type="ARBA" id="ARBA00022525"/>
    </source>
</evidence>
<dbReference type="InterPro" id="IPR013783">
    <property type="entry name" value="Ig-like_fold"/>
</dbReference>
<accession>G1KQX8</accession>
<dbReference type="STRING" id="28377.ENSACAP00000015028"/>
<dbReference type="InterPro" id="IPR041555">
    <property type="entry name" value="MG3"/>
</dbReference>
<dbReference type="PANTHER" id="PTHR11412:SF185">
    <property type="entry name" value="ALPHA-2-MACROGLOBULIN-LIKE PROTEIN 1"/>
    <property type="match status" value="1"/>
</dbReference>
<comment type="subcellular location">
    <subcellularLocation>
        <location evidence="1">Secreted</location>
    </subcellularLocation>
</comment>
<comment type="similarity">
    <text evidence="2">Belongs to the protease inhibitor I39 (alpha-2-macroglobulin) family.</text>
</comment>
<dbReference type="Pfam" id="PF17789">
    <property type="entry name" value="MG4"/>
    <property type="match status" value="1"/>
</dbReference>
<name>G1KQX8_ANOCA</name>
<feature type="compositionally biased region" description="Basic residues" evidence="7">
    <location>
        <begin position="728"/>
        <end position="741"/>
    </location>
</feature>
<dbReference type="Pfam" id="PF00207">
    <property type="entry name" value="A2M"/>
    <property type="match status" value="1"/>
</dbReference>
<evidence type="ECO:0000256" key="1">
    <source>
        <dbReference type="ARBA" id="ARBA00004613"/>
    </source>
</evidence>
<dbReference type="Pfam" id="PF17791">
    <property type="entry name" value="MG3"/>
    <property type="match status" value="1"/>
</dbReference>
<dbReference type="Gene3D" id="2.60.40.690">
    <property type="entry name" value="Alpha-macroglobulin, receptor-binding domain"/>
    <property type="match status" value="1"/>
</dbReference>
<dbReference type="eggNOG" id="KOG1366">
    <property type="taxonomic scope" value="Eukaryota"/>
</dbReference>
<dbReference type="InterPro" id="IPR008930">
    <property type="entry name" value="Terpenoid_cyclase/PrenylTrfase"/>
</dbReference>
<feature type="region of interest" description="Disordered" evidence="7">
    <location>
        <begin position="717"/>
        <end position="741"/>
    </location>
</feature>
<dbReference type="SUPFAM" id="SSF81296">
    <property type="entry name" value="E set domains"/>
    <property type="match status" value="1"/>
</dbReference>
<evidence type="ECO:0000256" key="2">
    <source>
        <dbReference type="ARBA" id="ARBA00010952"/>
    </source>
</evidence>
<dbReference type="HOGENOM" id="CLU_001634_0_1_1"/>
<dbReference type="SUPFAM" id="SSF49410">
    <property type="entry name" value="Alpha-macroglobulin receptor domain"/>
    <property type="match status" value="1"/>
</dbReference>
<dbReference type="SMART" id="SM01360">
    <property type="entry name" value="A2M"/>
    <property type="match status" value="1"/>
</dbReference>
<evidence type="ECO:0000313" key="13">
    <source>
        <dbReference type="Proteomes" id="UP000001646"/>
    </source>
</evidence>
<dbReference type="KEGG" id="acs:100557873"/>
<dbReference type="OrthoDB" id="9998011at2759"/>
<dbReference type="InterPro" id="IPR019742">
    <property type="entry name" value="MacrogloblnA2_CS"/>
</dbReference>
<keyword evidence="4" id="KW-0646">Protease inhibitor</keyword>
<dbReference type="InterPro" id="IPR011626">
    <property type="entry name" value="Alpha-macroglobulin_TED"/>
</dbReference>
<dbReference type="SMART" id="SM01359">
    <property type="entry name" value="A2M_N_2"/>
    <property type="match status" value="1"/>
</dbReference>
<dbReference type="Gene3D" id="2.20.130.20">
    <property type="match status" value="1"/>
</dbReference>
<feature type="chain" id="PRO_5032499459" description="Alpha-2-macroglobulin-like protein 1" evidence="8">
    <location>
        <begin position="22"/>
        <end position="1442"/>
    </location>
</feature>
<dbReference type="Bgee" id="ENSACAG00000015139">
    <property type="expression patterns" value="Expressed in liver and 6 other cell types or tissues"/>
</dbReference>
<reference evidence="12" key="2">
    <citation type="submission" date="2025-08" db="UniProtKB">
        <authorList>
            <consortium name="Ensembl"/>
        </authorList>
    </citation>
    <scope>IDENTIFICATION</scope>
</reference>
<organism evidence="12 13">
    <name type="scientific">Anolis carolinensis</name>
    <name type="common">Green anole</name>
    <name type="synonym">American chameleon</name>
    <dbReference type="NCBI Taxonomy" id="28377"/>
    <lineage>
        <taxon>Eukaryota</taxon>
        <taxon>Metazoa</taxon>
        <taxon>Chordata</taxon>
        <taxon>Craniata</taxon>
        <taxon>Vertebrata</taxon>
        <taxon>Euteleostomi</taxon>
        <taxon>Lepidosauria</taxon>
        <taxon>Squamata</taxon>
        <taxon>Bifurcata</taxon>
        <taxon>Unidentata</taxon>
        <taxon>Episquamata</taxon>
        <taxon>Toxicofera</taxon>
        <taxon>Iguania</taxon>
        <taxon>Dactyloidae</taxon>
        <taxon>Anolis</taxon>
    </lineage>
</organism>
<dbReference type="Pfam" id="PF07678">
    <property type="entry name" value="TED_complement"/>
    <property type="match status" value="2"/>
</dbReference>
<gene>
    <name evidence="12" type="primary">LOC100557873</name>
</gene>
<evidence type="ECO:0000256" key="7">
    <source>
        <dbReference type="SAM" id="MobiDB-lite"/>
    </source>
</evidence>
<dbReference type="SMART" id="SM01361">
    <property type="entry name" value="A2M_recep"/>
    <property type="match status" value="1"/>
</dbReference>
<evidence type="ECO:0000259" key="10">
    <source>
        <dbReference type="SMART" id="SM01360"/>
    </source>
</evidence>
<dbReference type="GeneID" id="100557873"/>
<evidence type="ECO:0000256" key="6">
    <source>
        <dbReference type="ARBA" id="ARBA00023157"/>
    </source>
</evidence>
<evidence type="ECO:0000313" key="12">
    <source>
        <dbReference type="Ensembl" id="ENSACAP00000015028.4"/>
    </source>
</evidence>
<evidence type="ECO:0008006" key="14">
    <source>
        <dbReference type="Google" id="ProtNLM"/>
    </source>
</evidence>
<dbReference type="Gene3D" id="1.50.10.20">
    <property type="match status" value="1"/>
</dbReference>
<reference evidence="12 13" key="1">
    <citation type="submission" date="2009-12" db="EMBL/GenBank/DDBJ databases">
        <title>The Genome Sequence of Anolis carolinensis (Green Anole Lizard).</title>
        <authorList>
            <consortium name="The Genome Sequencing Platform"/>
            <person name="Di Palma F."/>
            <person name="Alfoldi J."/>
            <person name="Heiman D."/>
            <person name="Young S."/>
            <person name="Grabherr M."/>
            <person name="Johnson J."/>
            <person name="Lander E.S."/>
            <person name="Lindblad-Toh K."/>
        </authorList>
    </citation>
    <scope>NUCLEOTIDE SEQUENCE [LARGE SCALE GENOMIC DNA]</scope>
    <source>
        <strain evidence="12 13">JBL SC #1</strain>
    </source>
</reference>
<dbReference type="PROSITE" id="PS00477">
    <property type="entry name" value="ALPHA_2_MACROGLOBULIN"/>
    <property type="match status" value="1"/>
</dbReference>
<keyword evidence="6" id="KW-1015">Disulfide bond</keyword>
<feature type="signal peptide" evidence="8">
    <location>
        <begin position="1"/>
        <end position="21"/>
    </location>
</feature>
<dbReference type="Gene3D" id="2.60.40.1930">
    <property type="match status" value="2"/>
</dbReference>
<reference evidence="12" key="3">
    <citation type="submission" date="2025-09" db="UniProtKB">
        <authorList>
            <consortium name="Ensembl"/>
        </authorList>
    </citation>
    <scope>IDENTIFICATION</scope>
</reference>
<dbReference type="InterPro" id="IPR011625">
    <property type="entry name" value="A2M_N_BRD"/>
</dbReference>
<protein>
    <recommendedName>
        <fullName evidence="14">Alpha-2-macroglobulin-like protein 1</fullName>
    </recommendedName>
</protein>
<dbReference type="Gene3D" id="6.20.50.160">
    <property type="match status" value="1"/>
</dbReference>
<dbReference type="Pfam" id="PF07703">
    <property type="entry name" value="A2M_BRD"/>
    <property type="match status" value="1"/>
</dbReference>
<keyword evidence="8" id="KW-0732">Signal</keyword>
<feature type="domain" description="Alpha-2-macroglobulin" evidence="10">
    <location>
        <begin position="746"/>
        <end position="835"/>
    </location>
</feature>
<evidence type="ECO:0000256" key="4">
    <source>
        <dbReference type="ARBA" id="ARBA00022690"/>
    </source>
</evidence>
<dbReference type="InterPro" id="IPR002890">
    <property type="entry name" value="MG2"/>
</dbReference>
<dbReference type="Proteomes" id="UP000001646">
    <property type="component" value="Chromosome 2"/>
</dbReference>
<evidence type="ECO:0000259" key="11">
    <source>
        <dbReference type="SMART" id="SM01361"/>
    </source>
</evidence>
<dbReference type="InterPro" id="IPR009048">
    <property type="entry name" value="A-macroglobulin_rcpt-bd"/>
</dbReference>
<dbReference type="SUPFAM" id="SSF48239">
    <property type="entry name" value="Terpenoid cyclases/Protein prenyltransferases"/>
    <property type="match status" value="1"/>
</dbReference>
<feature type="domain" description="Alpha-2-macroglobulin bait region" evidence="9">
    <location>
        <begin position="459"/>
        <end position="609"/>
    </location>
</feature>
<dbReference type="InterPro" id="IPR001599">
    <property type="entry name" value="Macroglobln_a2"/>
</dbReference>
<keyword evidence="13" id="KW-1185">Reference proteome</keyword>
<dbReference type="PANTHER" id="PTHR11412">
    <property type="entry name" value="MACROGLOBULIN / COMPLEMENT"/>
    <property type="match status" value="1"/>
</dbReference>
<dbReference type="InterPro" id="IPR050473">
    <property type="entry name" value="A2M/Complement_sys"/>
</dbReference>
<dbReference type="GeneTree" id="ENSGT00940000163990"/>
<dbReference type="RefSeq" id="XP_008102029.1">
    <property type="nucleotide sequence ID" value="XM_008103822.3"/>
</dbReference>
<dbReference type="Gene3D" id="2.60.120.1540">
    <property type="match status" value="1"/>
</dbReference>
<dbReference type="Gene3D" id="2.60.40.10">
    <property type="entry name" value="Immunoglobulins"/>
    <property type="match status" value="1"/>
</dbReference>
<dbReference type="InterPro" id="IPR036595">
    <property type="entry name" value="A-macroglobulin_rcpt-bd_sf"/>
</dbReference>